<dbReference type="Pfam" id="PF04402">
    <property type="entry name" value="SIMPL"/>
    <property type="match status" value="1"/>
</dbReference>
<protein>
    <recommendedName>
        <fullName evidence="3">SIMPL domain-containing protein</fullName>
    </recommendedName>
</protein>
<reference evidence="1 2" key="1">
    <citation type="submission" date="2016-04" db="EMBL/GenBank/DDBJ databases">
        <title>Chloroflexus islandicus sp. nov., a thermophilic filamentous anoxygenic phototrophic bacterium from geyser Strokkur (Iceland).</title>
        <authorList>
            <person name="Gaisin V.A."/>
            <person name="Kalashnikov A.M."/>
            <person name="Sukhacheva M.V."/>
            <person name="Grouzdev D.S."/>
            <person name="Ivanov T.M."/>
            <person name="Kuznetsov B."/>
            <person name="Gorlenko V.M."/>
        </authorList>
    </citation>
    <scope>NUCLEOTIDE SEQUENCE [LARGE SCALE GENOMIC DNA]</scope>
    <source>
        <strain evidence="2">isl-2</strain>
    </source>
</reference>
<dbReference type="Proteomes" id="UP000078287">
    <property type="component" value="Unassembled WGS sequence"/>
</dbReference>
<dbReference type="PANTHER" id="PTHR34387:SF1">
    <property type="entry name" value="PERIPLASMIC IMMUNOGENIC PROTEIN"/>
    <property type="match status" value="1"/>
</dbReference>
<dbReference type="InterPro" id="IPR007497">
    <property type="entry name" value="SIMPL/DUF541"/>
</dbReference>
<evidence type="ECO:0000313" key="2">
    <source>
        <dbReference type="Proteomes" id="UP000078287"/>
    </source>
</evidence>
<accession>A0A178MGL8</accession>
<comment type="caution">
    <text evidence="1">The sequence shown here is derived from an EMBL/GenBank/DDBJ whole genome shotgun (WGS) entry which is preliminary data.</text>
</comment>
<name>A0A178MGL8_9CHLR</name>
<dbReference type="OrthoDB" id="9785192at2"/>
<sequence>MENRLLTTILAFTALIAVLALAAVGLLRPTQTATAQPGVSNMPQIVVIGTGEVKVEPDIAIITIGVETKAPTTQEALAQNSAQAQAIIDRIRQLGVEAKDIQTTGINIYPFYDEQGQNIIGYTVSNMVNVTIRNIAQAGDLIDQVVQVGANRLYGVSFGVSDTEAVMAQAREAAVANARARAEQMARASGTSLGRVLFITENFGASPIPVPMMADAYGAPASRSAPPVQPGQQTYSATVQITFELR</sequence>
<evidence type="ECO:0008006" key="3">
    <source>
        <dbReference type="Google" id="ProtNLM"/>
    </source>
</evidence>
<proteinExistence type="predicted"/>
<dbReference type="InterPro" id="IPR052022">
    <property type="entry name" value="26kDa_periplasmic_antigen"/>
</dbReference>
<dbReference type="PANTHER" id="PTHR34387">
    <property type="entry name" value="SLR1258 PROTEIN"/>
    <property type="match status" value="1"/>
</dbReference>
<dbReference type="GO" id="GO:0006974">
    <property type="term" value="P:DNA damage response"/>
    <property type="evidence" value="ECO:0007669"/>
    <property type="project" value="TreeGrafter"/>
</dbReference>
<organism evidence="1 2">
    <name type="scientific">Chloroflexus islandicus</name>
    <dbReference type="NCBI Taxonomy" id="1707952"/>
    <lineage>
        <taxon>Bacteria</taxon>
        <taxon>Bacillati</taxon>
        <taxon>Chloroflexota</taxon>
        <taxon>Chloroflexia</taxon>
        <taxon>Chloroflexales</taxon>
        <taxon>Chloroflexineae</taxon>
        <taxon>Chloroflexaceae</taxon>
        <taxon>Chloroflexus</taxon>
    </lineage>
</organism>
<evidence type="ECO:0000313" key="1">
    <source>
        <dbReference type="EMBL" id="OAN47832.1"/>
    </source>
</evidence>
<dbReference type="EMBL" id="LWQS01000034">
    <property type="protein sequence ID" value="OAN47832.1"/>
    <property type="molecule type" value="Genomic_DNA"/>
</dbReference>
<gene>
    <name evidence="1" type="ORF">A6A03_09360</name>
</gene>
<keyword evidence="2" id="KW-1185">Reference proteome</keyword>
<dbReference type="AlphaFoldDB" id="A0A178MGL8"/>
<dbReference type="Gene3D" id="3.30.70.2970">
    <property type="entry name" value="Protein of unknown function (DUF541), domain 2"/>
    <property type="match status" value="1"/>
</dbReference>
<dbReference type="Gene3D" id="3.30.110.170">
    <property type="entry name" value="Protein of unknown function (DUF541), domain 1"/>
    <property type="match status" value="1"/>
</dbReference>
<dbReference type="RefSeq" id="WP_066783479.1">
    <property type="nucleotide sequence ID" value="NZ_LWQS01000034.1"/>
</dbReference>